<accession>A0A1B3Z834</accession>
<dbReference type="STRING" id="1560345.AWL63_06030"/>
<organism evidence="1 2">
    <name type="scientific">Sphingomonas panacis</name>
    <dbReference type="NCBI Taxonomy" id="1560345"/>
    <lineage>
        <taxon>Bacteria</taxon>
        <taxon>Pseudomonadati</taxon>
        <taxon>Pseudomonadota</taxon>
        <taxon>Alphaproteobacteria</taxon>
        <taxon>Sphingomonadales</taxon>
        <taxon>Sphingomonadaceae</taxon>
        <taxon>Sphingomonas</taxon>
    </lineage>
</organism>
<dbReference type="AlphaFoldDB" id="A0A1B3Z834"/>
<evidence type="ECO:0008006" key="3">
    <source>
        <dbReference type="Google" id="ProtNLM"/>
    </source>
</evidence>
<protein>
    <recommendedName>
        <fullName evidence="3">FAH family protein</fullName>
    </recommendedName>
</protein>
<gene>
    <name evidence="1" type="ORF">AWL63_06030</name>
</gene>
<reference evidence="1 2" key="1">
    <citation type="submission" date="2016-01" db="EMBL/GenBank/DDBJ databases">
        <title>Complete genome and mega plasmid sequence of Sphingomonas panacis DCY99 elicits systemic resistance in rice to Xanthomonas oryzae.</title>
        <authorList>
            <person name="Kim Y.J."/>
            <person name="Yang D.C."/>
            <person name="Sing P."/>
        </authorList>
    </citation>
    <scope>NUCLEOTIDE SEQUENCE [LARGE SCALE GENOMIC DNA]</scope>
    <source>
        <strain evidence="1 2">DCY99</strain>
    </source>
</reference>
<dbReference type="KEGG" id="span:AWL63_06030"/>
<dbReference type="OrthoDB" id="108649at2"/>
<sequence>MIDSLIQFEDGARGVAALNGGFARRIKGAATLADLADHALETGVPLAEAAAARLGEPLNLRMVRLLAPIDLPDPARLHVSDSGAAAASRDSGWRYRGDGRSLAGPGTVLTVPEFALDGSERPEIAGLYLIAADRTPVRIGFVLGNRFHDHAAARTHRHFPAQLSPRPTALGPEVRLGALPHDIIVTSRLLRDGVVERERRFGAGDAHLPHPIAELERRRFEGGIVGRPGDVLVHFFVGAGGDAEDAVRTQPDDAFEATATGFTLPMRNPIAFAPSVRVKAGLL</sequence>
<evidence type="ECO:0000313" key="1">
    <source>
        <dbReference type="EMBL" id="AOH83594.1"/>
    </source>
</evidence>
<dbReference type="EMBL" id="CP014168">
    <property type="protein sequence ID" value="AOH83594.1"/>
    <property type="molecule type" value="Genomic_DNA"/>
</dbReference>
<dbReference type="RefSeq" id="WP_069204169.1">
    <property type="nucleotide sequence ID" value="NZ_CP014168.1"/>
</dbReference>
<keyword evidence="2" id="KW-1185">Reference proteome</keyword>
<name>A0A1B3Z834_9SPHN</name>
<evidence type="ECO:0000313" key="2">
    <source>
        <dbReference type="Proteomes" id="UP000094256"/>
    </source>
</evidence>
<dbReference type="Proteomes" id="UP000094256">
    <property type="component" value="Chromosome"/>
</dbReference>
<proteinExistence type="predicted"/>